<comment type="caution">
    <text evidence="1">The sequence shown here is derived from an EMBL/GenBank/DDBJ whole genome shotgun (WGS) entry which is preliminary data.</text>
</comment>
<protein>
    <submittedName>
        <fullName evidence="1">DUF4936 family protein</fullName>
    </submittedName>
</protein>
<proteinExistence type="predicted"/>
<dbReference type="InterPro" id="IPR032556">
    <property type="entry name" value="DUF4936"/>
</dbReference>
<dbReference type="AlphaFoldDB" id="A0A437LR16"/>
<sequence>MNAPTSPVRLHVYFKLDLNDAEAWRARWREAARAACAALPGLQIVLSERPESQMTWMESYRGHTPNQMADGEAWMARALSGMPTDRHREVFVETFRAGQAPH</sequence>
<keyword evidence="2" id="KW-1185">Reference proteome</keyword>
<accession>A0A437LR16</accession>
<reference evidence="1 2" key="1">
    <citation type="submission" date="2019-01" db="EMBL/GenBank/DDBJ databases">
        <authorList>
            <person name="Chen W.-M."/>
        </authorList>
    </citation>
    <scope>NUCLEOTIDE SEQUENCE [LARGE SCALE GENOMIC DNA]</scope>
    <source>
        <strain evidence="1 2">CCP-18</strain>
    </source>
</reference>
<name>A0A437LR16_9BURK</name>
<gene>
    <name evidence="1" type="ORF">EOD73_02150</name>
</gene>
<organism evidence="1 2">
    <name type="scientific">Inhella crocodyli</name>
    <dbReference type="NCBI Taxonomy" id="2499851"/>
    <lineage>
        <taxon>Bacteria</taxon>
        <taxon>Pseudomonadati</taxon>
        <taxon>Pseudomonadota</taxon>
        <taxon>Betaproteobacteria</taxon>
        <taxon>Burkholderiales</taxon>
        <taxon>Sphaerotilaceae</taxon>
        <taxon>Inhella</taxon>
    </lineage>
</organism>
<dbReference type="Proteomes" id="UP000288587">
    <property type="component" value="Unassembled WGS sequence"/>
</dbReference>
<evidence type="ECO:0000313" key="2">
    <source>
        <dbReference type="Proteomes" id="UP000288587"/>
    </source>
</evidence>
<dbReference type="EMBL" id="SACM01000001">
    <property type="protein sequence ID" value="RVT87845.1"/>
    <property type="molecule type" value="Genomic_DNA"/>
</dbReference>
<dbReference type="OrthoDB" id="8527613at2"/>
<dbReference type="Pfam" id="PF16290">
    <property type="entry name" value="DUF4936"/>
    <property type="match status" value="1"/>
</dbReference>
<dbReference type="RefSeq" id="WP_127680429.1">
    <property type="nucleotide sequence ID" value="NZ_SACM01000001.1"/>
</dbReference>
<evidence type="ECO:0000313" key="1">
    <source>
        <dbReference type="EMBL" id="RVT87845.1"/>
    </source>
</evidence>